<dbReference type="Proteomes" id="UP000595278">
    <property type="component" value="Chromosome"/>
</dbReference>
<evidence type="ECO:0000256" key="1">
    <source>
        <dbReference type="PROSITE-ProRule" id="PRU00464"/>
    </source>
</evidence>
<dbReference type="GO" id="GO:0003824">
    <property type="term" value="F:catalytic activity"/>
    <property type="evidence" value="ECO:0007669"/>
    <property type="project" value="InterPro"/>
</dbReference>
<dbReference type="EMBL" id="CP067393">
    <property type="protein sequence ID" value="QQP86715.1"/>
    <property type="molecule type" value="Genomic_DNA"/>
</dbReference>
<dbReference type="PIRSF" id="PIRSF000714">
    <property type="entry name" value="HIT"/>
    <property type="match status" value="1"/>
</dbReference>
<reference evidence="3 4" key="1">
    <citation type="submission" date="2021-01" db="EMBL/GenBank/DDBJ databases">
        <title>Entomomonas sp. F2A isolated from a house cricket (Acheta domesticus).</title>
        <authorList>
            <person name="Spergser J."/>
            <person name="Busse H.-J."/>
        </authorList>
    </citation>
    <scope>NUCLEOTIDE SEQUENCE [LARGE SCALE GENOMIC DNA]</scope>
    <source>
        <strain evidence="3 4">F2A</strain>
    </source>
</reference>
<dbReference type="InterPro" id="IPR026026">
    <property type="entry name" value="HIT_Hint"/>
</dbReference>
<organism evidence="3 4">
    <name type="scientific">Entomomonas asaccharolytica</name>
    <dbReference type="NCBI Taxonomy" id="2785331"/>
    <lineage>
        <taxon>Bacteria</taxon>
        <taxon>Pseudomonadati</taxon>
        <taxon>Pseudomonadota</taxon>
        <taxon>Gammaproteobacteria</taxon>
        <taxon>Pseudomonadales</taxon>
        <taxon>Pseudomonadaceae</taxon>
        <taxon>Entomomonas</taxon>
    </lineage>
</organism>
<dbReference type="AlphaFoldDB" id="A0A974NH39"/>
<gene>
    <name evidence="3" type="ORF">JHT90_05610</name>
</gene>
<dbReference type="Gene3D" id="3.30.428.10">
    <property type="entry name" value="HIT-like"/>
    <property type="match status" value="1"/>
</dbReference>
<evidence type="ECO:0000313" key="4">
    <source>
        <dbReference type="Proteomes" id="UP000595278"/>
    </source>
</evidence>
<dbReference type="Pfam" id="PF01230">
    <property type="entry name" value="HIT"/>
    <property type="match status" value="1"/>
</dbReference>
<dbReference type="RefSeq" id="WP_201095068.1">
    <property type="nucleotide sequence ID" value="NZ_CP067393.1"/>
</dbReference>
<evidence type="ECO:0000259" key="2">
    <source>
        <dbReference type="PROSITE" id="PS51084"/>
    </source>
</evidence>
<accession>A0A974NH39</accession>
<proteinExistence type="predicted"/>
<evidence type="ECO:0000313" key="3">
    <source>
        <dbReference type="EMBL" id="QQP86715.1"/>
    </source>
</evidence>
<dbReference type="InterPro" id="IPR036265">
    <property type="entry name" value="HIT-like_sf"/>
</dbReference>
<dbReference type="InterPro" id="IPR011146">
    <property type="entry name" value="HIT-like"/>
</dbReference>
<sequence length="139" mass="16260">MFILDEYLNKDCIAIGNFPLCQLLLKNDKKYPWFILVPRRNDTMEVFDLLPDEQHQLWAEVTAFSELVKDVFKADKINIGALGNIVSQLHIHVIARYKNDVAWPQPVWDKLPAKPYEETEIEAIKKQLQEVMPVTFSFK</sequence>
<feature type="domain" description="HIT" evidence="2">
    <location>
        <begin position="35"/>
        <end position="103"/>
    </location>
</feature>
<comment type="caution">
    <text evidence="1">Lacks conserved residue(s) required for the propagation of feature annotation.</text>
</comment>
<protein>
    <submittedName>
        <fullName evidence="3">HIT domain-containing protein</fullName>
    </submittedName>
</protein>
<dbReference type="PROSITE" id="PS51084">
    <property type="entry name" value="HIT_2"/>
    <property type="match status" value="1"/>
</dbReference>
<dbReference type="KEGG" id="eaz:JHT90_05610"/>
<dbReference type="SUPFAM" id="SSF54197">
    <property type="entry name" value="HIT-like"/>
    <property type="match status" value="1"/>
</dbReference>
<name>A0A974NH39_9GAMM</name>
<keyword evidence="4" id="KW-1185">Reference proteome</keyword>